<name>A0A1B0Z238_9BACT</name>
<dbReference type="EMBL" id="KT997803">
    <property type="protein sequence ID" value="ANO58261.1"/>
    <property type="molecule type" value="Genomic_DNA"/>
</dbReference>
<reference evidence="1" key="1">
    <citation type="submission" date="2015-11" db="EMBL/GenBank/DDBJ databases">
        <title>Genomes of Abundant and Widespread Viruses from the Deep Ocean.</title>
        <authorList>
            <person name="Mizuno C.M."/>
            <person name="Ghai R."/>
            <person name="Saghai A."/>
            <person name="Lopez-Garcia P."/>
            <person name="Rodriguez-Valera F."/>
        </authorList>
    </citation>
    <scope>NUCLEOTIDE SEQUENCE</scope>
</reference>
<organism evidence="1">
    <name type="scientific">uncultured Planctomycetota bacterium</name>
    <dbReference type="NCBI Taxonomy" id="120965"/>
    <lineage>
        <taxon>Bacteria</taxon>
        <taxon>Pseudomonadati</taxon>
        <taxon>Planctomycetota</taxon>
        <taxon>environmental samples</taxon>
    </lineage>
</organism>
<sequence>MNVNDAVLPVAEVEPIEVAPIERAAVEKYLAQHNVPPAPVESSTSVYDRVNNVMEFVETMGAKLAKSGFAGCTKVEQGEMVILECMTRKMSPLEFSATYHIVNAKVTMRSDAMLAKFNQLGGQVEWVTFDEKEATAKFTINGNSTTISYTIADAAKRGLANRAGSWKIHTAEMLRARLISKAIRMVAPQAIAGYYCAEELTDTSQPSKPLFTKE</sequence>
<protein>
    <submittedName>
        <fullName evidence="1">Uncharacterized protein</fullName>
    </submittedName>
</protein>
<proteinExistence type="predicted"/>
<dbReference type="AlphaFoldDB" id="A0A1B0Z238"/>
<accession>A0A1B0Z238</accession>
<evidence type="ECO:0000313" key="1">
    <source>
        <dbReference type="EMBL" id="ANO58261.1"/>
    </source>
</evidence>